<evidence type="ECO:0000313" key="9">
    <source>
        <dbReference type="Proteomes" id="UP000779049"/>
    </source>
</evidence>
<dbReference type="Gene3D" id="1.10.287.950">
    <property type="entry name" value="Methyl-accepting chemotaxis protein"/>
    <property type="match status" value="1"/>
</dbReference>
<reference evidence="8 9" key="1">
    <citation type="journal article" date="2020" name="New Microbes New Infect">
        <title>Sellimonas caecigallum sp. nov., description and genome sequence of a new member of the Sellimonas genus isolated from the cecum of feral chicken.</title>
        <authorList>
            <person name="Wongkuna S."/>
            <person name="Ghimire S."/>
            <person name="Antony L."/>
            <person name="Chankhamhaengdecha S."/>
            <person name="Janvilisri T."/>
            <person name="Scaria J."/>
        </authorList>
    </citation>
    <scope>NUCLEOTIDE SEQUENCE [LARGE SCALE GENOMIC DNA]</scope>
    <source>
        <strain evidence="8 9">SW451</strain>
    </source>
</reference>
<gene>
    <name evidence="8" type="ORF">FLB61_04200</name>
</gene>
<feature type="transmembrane region" description="Helical" evidence="6">
    <location>
        <begin position="647"/>
        <end position="664"/>
    </location>
</feature>
<keyword evidence="2 6" id="KW-0812">Transmembrane</keyword>
<dbReference type="NCBIfam" id="TIGR03057">
    <property type="entry name" value="xxxLxxG_by_4"/>
    <property type="match status" value="1"/>
</dbReference>
<evidence type="ECO:0000259" key="7">
    <source>
        <dbReference type="Pfam" id="PF12698"/>
    </source>
</evidence>
<evidence type="ECO:0000256" key="6">
    <source>
        <dbReference type="SAM" id="Phobius"/>
    </source>
</evidence>
<dbReference type="Gene3D" id="3.40.1710.10">
    <property type="entry name" value="abc type-2 transporter like domain"/>
    <property type="match status" value="1"/>
</dbReference>
<protein>
    <submittedName>
        <fullName evidence="8">YhgE/Pip domain-containing protein</fullName>
    </submittedName>
</protein>
<dbReference type="InterPro" id="IPR017501">
    <property type="entry name" value="Phage_infect_YhgE_C"/>
</dbReference>
<feature type="transmembrane region" description="Helical" evidence="6">
    <location>
        <begin position="725"/>
        <end position="746"/>
    </location>
</feature>
<evidence type="ECO:0000256" key="1">
    <source>
        <dbReference type="ARBA" id="ARBA00004141"/>
    </source>
</evidence>
<evidence type="ECO:0000313" key="8">
    <source>
        <dbReference type="EMBL" id="MBY0758301.1"/>
    </source>
</evidence>
<feature type="transmembrane region" description="Helical" evidence="6">
    <location>
        <begin position="671"/>
        <end position="693"/>
    </location>
</feature>
<accession>A0ABS7L5I6</accession>
<dbReference type="InterPro" id="IPR013525">
    <property type="entry name" value="ABC2_TM"/>
</dbReference>
<dbReference type="PANTHER" id="PTHR43077:SF5">
    <property type="entry name" value="PHAGE INFECTION PROTEIN"/>
    <property type="match status" value="1"/>
</dbReference>
<dbReference type="InterPro" id="IPR023908">
    <property type="entry name" value="xxxLxxG_rpt"/>
</dbReference>
<keyword evidence="5" id="KW-0175">Coiled coil</keyword>
<evidence type="ECO:0000256" key="4">
    <source>
        <dbReference type="ARBA" id="ARBA00023136"/>
    </source>
</evidence>
<feature type="transmembrane region" description="Helical" evidence="6">
    <location>
        <begin position="616"/>
        <end position="635"/>
    </location>
</feature>
<dbReference type="EMBL" id="VIRV01000004">
    <property type="protein sequence ID" value="MBY0758301.1"/>
    <property type="molecule type" value="Genomic_DNA"/>
</dbReference>
<dbReference type="NCBIfam" id="TIGR03061">
    <property type="entry name" value="pip_yhgE_Nterm"/>
    <property type="match status" value="1"/>
</dbReference>
<evidence type="ECO:0000256" key="3">
    <source>
        <dbReference type="ARBA" id="ARBA00022989"/>
    </source>
</evidence>
<comment type="subcellular location">
    <subcellularLocation>
        <location evidence="1">Membrane</location>
        <topology evidence="1">Multi-pass membrane protein</topology>
    </subcellularLocation>
</comment>
<feature type="transmembrane region" description="Helical" evidence="6">
    <location>
        <begin position="574"/>
        <end position="596"/>
    </location>
</feature>
<dbReference type="NCBIfam" id="TIGR03062">
    <property type="entry name" value="pip_yhgE_Cterm"/>
    <property type="match status" value="1"/>
</dbReference>
<keyword evidence="4 6" id="KW-0472">Membrane</keyword>
<dbReference type="RefSeq" id="WP_221919473.1">
    <property type="nucleotide sequence ID" value="NZ_CP173660.1"/>
</dbReference>
<sequence>MIRQEWKKLIHSKILMLVVIAVIAIPSVYTTLFLGSMWDPYGKADQLPVAVVNKDRPAVYGEEKLEIGKKLTEELKKDRSLDFRFTDEKAAQKWLANGDCYMVMTIPEDFSANAATLTQETPKKMEIFCETNPGTNYIASKMSGTAMKEIKSSVRKEVTKVYAQVLFDSMQKAEKGMKQASEGADSLEKGAEKVVDGNNVLTQNLDRLCDSTLMFQEGSETLAEGIRQYTGGLKEAEKGAVQLEENLVRLSGAYGDLSRGVSDLQNGTGKLKSGLQSVVGEEYGNSTSLAEGSRKISEGMKQISKVLNQTPDTAAISSLAAKLQGISQALGNTADFSNPSELKEKLENAQITGEVQTLAEIAKEAVDAAEKNYQEGNNMAKQMRDAATALSSTAKLLENTAGSLEGTQQLKTAAEMLRQQSEILAEGVQDYTEGVNAASDGSAILFNGMNTFQDSAEQIGQGIEAIKQGSGALTKGTQKLAEAALTMTPGAERLADGAGQIADGANALFEGSSSLGEGMGTIREGADILAKNLKEGTQKLGSINTGSSVVDMFAAPVDTKETEMTVMPNNGHAMAPYMMSVGLWVGCIAFSLMYPLNSFSGKLRSGREWWFSKASVLYFVAVAQAIVMVQALYLFDGFRPVRWGQTVLTACVASLAFMSVMYFFTSFLGKVGSFLMLIFMVVQLSGSAGTYPVEVSGDFVPLLHHFVPFTYTVKAFRSTISGGESVTGCLIFLAILFMAFSLLAAVQFRIRAAKLKKNKPLLSDWLEEHGLA</sequence>
<evidence type="ECO:0000256" key="5">
    <source>
        <dbReference type="SAM" id="Coils"/>
    </source>
</evidence>
<dbReference type="Proteomes" id="UP000779049">
    <property type="component" value="Unassembled WGS sequence"/>
</dbReference>
<feature type="coiled-coil region" evidence="5">
    <location>
        <begin position="359"/>
        <end position="386"/>
    </location>
</feature>
<feature type="domain" description="ABC-2 type transporter transmembrane" evidence="7">
    <location>
        <begin position="19"/>
        <end position="174"/>
    </location>
</feature>
<dbReference type="InterPro" id="IPR051328">
    <property type="entry name" value="T7SS_ABC-Transporter"/>
</dbReference>
<organism evidence="8 9">
    <name type="scientific">Sellimonas caecigallum</name>
    <dbReference type="NCBI Taxonomy" id="2592333"/>
    <lineage>
        <taxon>Bacteria</taxon>
        <taxon>Bacillati</taxon>
        <taxon>Bacillota</taxon>
        <taxon>Clostridia</taxon>
        <taxon>Lachnospirales</taxon>
        <taxon>Lachnospiraceae</taxon>
        <taxon>Sellimonas</taxon>
    </lineage>
</organism>
<evidence type="ECO:0000256" key="2">
    <source>
        <dbReference type="ARBA" id="ARBA00022692"/>
    </source>
</evidence>
<keyword evidence="9" id="KW-1185">Reference proteome</keyword>
<dbReference type="Pfam" id="PF12698">
    <property type="entry name" value="ABC2_membrane_3"/>
    <property type="match status" value="1"/>
</dbReference>
<comment type="caution">
    <text evidence="8">The sequence shown here is derived from an EMBL/GenBank/DDBJ whole genome shotgun (WGS) entry which is preliminary data.</text>
</comment>
<feature type="transmembrane region" description="Helical" evidence="6">
    <location>
        <begin position="14"/>
        <end position="38"/>
    </location>
</feature>
<name>A0ABS7L5I6_9FIRM</name>
<dbReference type="PANTHER" id="PTHR43077">
    <property type="entry name" value="TRANSPORT PERMEASE YVFS-RELATED"/>
    <property type="match status" value="1"/>
</dbReference>
<feature type="coiled-coil region" evidence="5">
    <location>
        <begin position="226"/>
        <end position="253"/>
    </location>
</feature>
<proteinExistence type="predicted"/>
<keyword evidence="3 6" id="KW-1133">Transmembrane helix</keyword>
<dbReference type="InterPro" id="IPR017500">
    <property type="entry name" value="Phage_infect_YhgE_N"/>
</dbReference>